<sequence>MLCCKFTFTPGNVCFSVEPPWILFTVDWPIVIALRSRMCEPEARVPSLAVLDKFEAFYTGGKLQVSKDGKFMFCGCGQKVKVVDVDTGKIQSAIGQEDEEITAFCLSPDDQFLVLSTQTLLLRQWNWKDERLIRSWKAVHFTPVMSMAFDPTSTLLATGGSDTMIKLWDIVQQYCTHNLRGHSGVVRLVQFHPDISRLQLVSAADDYTVRVWDLKTSACKAVIRDHYSLVKDINFTNNGNTMYSCGGDSVVCVWDMQKLAVVKTLPVFESMEAVLTLEHLPVLDVENPGAHFVTVGTAGALRVWNANTGNCAYSNKSLCEEIGGDDGEARAVIMQSLYCEAQDKIIVVTYDHNILYLNSDFTLHRQFSGHLEEVLDLALIGNDGSHVVVISNSSKVKVFCRQTMECQILPGHADTVLSVSACLKKHLFATSSKDNSVRVWKFDPATTHVTCVAVGQGHTQAVHSVAFSRLSAHFLVSGSEDSTLKLWTVPAEKEMDSGRLATLHTSSTERAHEKDINFVAVAPNDQFLASASQDKTAKLWSLPDMSLQGVARGHKRGVWCVQFSPEDRVFATSSADGTIKLWNLADFSCLQTFEGHDSSVLKVLYISKGKQLISSDSEGLLKLWTIKTNVCEKTFDAHEAKAWALTVHPSEQFILSGAADSTFITWKDVTDEEIKLAKETQEKLVLQEQQLSNYIQEKKFLKAIGLAISLEQPFRVLTILKDILQTSTGYEDLKTTLSKLKNHQIGALLRYAAQWNTNSRHCHCAQVVVNIVLNTFTPDQLMALPDFQASLEALIPYTERHFHRVNRLQQQATFVDYTWTCMKTGSST</sequence>
<dbReference type="CDD" id="cd00200">
    <property type="entry name" value="WD40"/>
    <property type="match status" value="2"/>
</dbReference>
<dbReference type="FunFam" id="2.130.10.10:FF:000230">
    <property type="entry name" value="Transducin beta-like protein 3"/>
    <property type="match status" value="1"/>
</dbReference>
<feature type="repeat" description="WD" evidence="5">
    <location>
        <begin position="551"/>
        <end position="592"/>
    </location>
</feature>
<dbReference type="PROSITE" id="PS00678">
    <property type="entry name" value="WD_REPEATS_1"/>
    <property type="match status" value="3"/>
</dbReference>
<dbReference type="PROSITE" id="PS50082">
    <property type="entry name" value="WD_REPEATS_2"/>
    <property type="match status" value="9"/>
</dbReference>
<dbReference type="InterPro" id="IPR019775">
    <property type="entry name" value="WD40_repeat_CS"/>
</dbReference>
<dbReference type="PANTHER" id="PTHR19854">
    <property type="entry name" value="TRANSDUCIN BETA-LIKE 3"/>
    <property type="match status" value="1"/>
</dbReference>
<dbReference type="SMART" id="SM00320">
    <property type="entry name" value="WD40"/>
    <property type="match status" value="12"/>
</dbReference>
<feature type="repeat" description="WD" evidence="5">
    <location>
        <begin position="509"/>
        <end position="542"/>
    </location>
</feature>
<dbReference type="Proteomes" id="UP001519460">
    <property type="component" value="Unassembled WGS sequence"/>
</dbReference>
<feature type="repeat" description="WD" evidence="5">
    <location>
        <begin position="223"/>
        <end position="264"/>
    </location>
</feature>
<evidence type="ECO:0000256" key="1">
    <source>
        <dbReference type="ARBA" id="ARBA00004604"/>
    </source>
</evidence>
<feature type="repeat" description="WD" evidence="5">
    <location>
        <begin position="409"/>
        <end position="450"/>
    </location>
</feature>
<evidence type="ECO:0000313" key="7">
    <source>
        <dbReference type="EMBL" id="KAK7484704.1"/>
    </source>
</evidence>
<proteinExistence type="predicted"/>
<dbReference type="InterPro" id="IPR013934">
    <property type="entry name" value="Utp13_C"/>
</dbReference>
<dbReference type="EMBL" id="JACVVK020000206">
    <property type="protein sequence ID" value="KAK7484704.1"/>
    <property type="molecule type" value="Genomic_DNA"/>
</dbReference>
<dbReference type="InterPro" id="IPR001680">
    <property type="entry name" value="WD40_rpt"/>
</dbReference>
<keyword evidence="3" id="KW-0677">Repeat</keyword>
<gene>
    <name evidence="7" type="ORF">BaRGS_00024112</name>
</gene>
<protein>
    <recommendedName>
        <fullName evidence="6">U3 small nucleolar RNA-associated protein 13 C-terminal domain-containing protein</fullName>
    </recommendedName>
</protein>
<dbReference type="InterPro" id="IPR036322">
    <property type="entry name" value="WD40_repeat_dom_sf"/>
</dbReference>
<reference evidence="7 8" key="1">
    <citation type="journal article" date="2023" name="Sci. Data">
        <title>Genome assembly of the Korean intertidal mud-creeper Batillaria attramentaria.</title>
        <authorList>
            <person name="Patra A.K."/>
            <person name="Ho P.T."/>
            <person name="Jun S."/>
            <person name="Lee S.J."/>
            <person name="Kim Y."/>
            <person name="Won Y.J."/>
        </authorList>
    </citation>
    <scope>NUCLEOTIDE SEQUENCE [LARGE SCALE GENOMIC DNA]</scope>
    <source>
        <strain evidence="7">Wonlab-2016</strain>
    </source>
</reference>
<feature type="repeat" description="WD" evidence="5">
    <location>
        <begin position="455"/>
        <end position="497"/>
    </location>
</feature>
<dbReference type="InterPro" id="IPR015943">
    <property type="entry name" value="WD40/YVTN_repeat-like_dom_sf"/>
</dbReference>
<dbReference type="GO" id="GO:0005730">
    <property type="term" value="C:nucleolus"/>
    <property type="evidence" value="ECO:0007669"/>
    <property type="project" value="UniProtKB-SubCell"/>
</dbReference>
<evidence type="ECO:0000259" key="6">
    <source>
        <dbReference type="Pfam" id="PF08625"/>
    </source>
</evidence>
<evidence type="ECO:0000256" key="3">
    <source>
        <dbReference type="ARBA" id="ARBA00022737"/>
    </source>
</evidence>
<evidence type="ECO:0000256" key="2">
    <source>
        <dbReference type="ARBA" id="ARBA00022574"/>
    </source>
</evidence>
<evidence type="ECO:0000313" key="8">
    <source>
        <dbReference type="Proteomes" id="UP001519460"/>
    </source>
</evidence>
<name>A0ABD0KC40_9CAEN</name>
<feature type="repeat" description="WD" evidence="5">
    <location>
        <begin position="179"/>
        <end position="222"/>
    </location>
</feature>
<dbReference type="PROSITE" id="PS50294">
    <property type="entry name" value="WD_REPEATS_REGION"/>
    <property type="match status" value="8"/>
</dbReference>
<feature type="domain" description="U3 small nucleolar RNA-associated protein 13 C-terminal" evidence="6">
    <location>
        <begin position="688"/>
        <end position="822"/>
    </location>
</feature>
<accession>A0ABD0KC40</accession>
<feature type="repeat" description="WD" evidence="5">
    <location>
        <begin position="635"/>
        <end position="676"/>
    </location>
</feature>
<dbReference type="AlphaFoldDB" id="A0ABD0KC40"/>
<keyword evidence="2 5" id="KW-0853">WD repeat</keyword>
<evidence type="ECO:0000256" key="5">
    <source>
        <dbReference type="PROSITE-ProRule" id="PRU00221"/>
    </source>
</evidence>
<keyword evidence="8" id="KW-1185">Reference proteome</keyword>
<dbReference type="PRINTS" id="PR00320">
    <property type="entry name" value="GPROTEINBRPT"/>
</dbReference>
<dbReference type="Pfam" id="PF08625">
    <property type="entry name" value="Utp13"/>
    <property type="match status" value="1"/>
</dbReference>
<feature type="repeat" description="WD" evidence="5">
    <location>
        <begin position="593"/>
        <end position="634"/>
    </location>
</feature>
<dbReference type="SUPFAM" id="SSF50978">
    <property type="entry name" value="WD40 repeat-like"/>
    <property type="match status" value="2"/>
</dbReference>
<evidence type="ECO:0000256" key="4">
    <source>
        <dbReference type="ARBA" id="ARBA00023242"/>
    </source>
</evidence>
<dbReference type="PANTHER" id="PTHR19854:SF15">
    <property type="entry name" value="TRANSDUCIN BETA-LIKE PROTEIN 3"/>
    <property type="match status" value="1"/>
</dbReference>
<dbReference type="Pfam" id="PF00400">
    <property type="entry name" value="WD40"/>
    <property type="match status" value="9"/>
</dbReference>
<feature type="repeat" description="WD" evidence="5">
    <location>
        <begin position="137"/>
        <end position="170"/>
    </location>
</feature>
<dbReference type="InterPro" id="IPR020472">
    <property type="entry name" value="WD40_PAC1"/>
</dbReference>
<comment type="subcellular location">
    <subcellularLocation>
        <location evidence="1">Nucleus</location>
        <location evidence="1">Nucleolus</location>
    </subcellularLocation>
</comment>
<organism evidence="7 8">
    <name type="scientific">Batillaria attramentaria</name>
    <dbReference type="NCBI Taxonomy" id="370345"/>
    <lineage>
        <taxon>Eukaryota</taxon>
        <taxon>Metazoa</taxon>
        <taxon>Spiralia</taxon>
        <taxon>Lophotrochozoa</taxon>
        <taxon>Mollusca</taxon>
        <taxon>Gastropoda</taxon>
        <taxon>Caenogastropoda</taxon>
        <taxon>Sorbeoconcha</taxon>
        <taxon>Cerithioidea</taxon>
        <taxon>Batillariidae</taxon>
        <taxon>Batillaria</taxon>
    </lineage>
</organism>
<keyword evidence="4" id="KW-0539">Nucleus</keyword>
<dbReference type="Gene3D" id="2.130.10.10">
    <property type="entry name" value="YVTN repeat-like/Quinoprotein amine dehydrogenase"/>
    <property type="match status" value="3"/>
</dbReference>
<comment type="caution">
    <text evidence="7">The sequence shown here is derived from an EMBL/GenBank/DDBJ whole genome shotgun (WGS) entry which is preliminary data.</text>
</comment>